<name>A0A538SVI4_UNCEI</name>
<dbReference type="PANTHER" id="PTHR35271:SF1">
    <property type="entry name" value="ABC TRANSPORTER, SUBSTRATE-BINDING LIPOPROTEIN"/>
    <property type="match status" value="1"/>
</dbReference>
<gene>
    <name evidence="2" type="ORF">E6K74_03435</name>
</gene>
<sequence length="323" mass="34533">MMQRRTFLAGSLAILAAPLGAKAQQAGRVYRIGVLLPLGVTPPILATFLAGMRDQGWVENRGFVAEPRYAEGRLERLPDLAAGLVRLNVDVLVTMGTPATLAAKHATATIPIVFGLVGDAVGAGVVPNVARPGGNVTGMALYGTEVFGKGLELLKEAVPRAERVMITQPLRHNPSQRLADAAADTVAKTLGIRLHRVNVGHVADYEAAFELAVRERVDAVLISPYTPLPQETVDFALRHRLPTMTLMGSVGQVGQLIAYGANFGEQVRRVASYVDRILKGAKPGELPVQQAQRFELVINLKTAKAVGLTIPPSLLLRADQVIE</sequence>
<dbReference type="InterPro" id="IPR007487">
    <property type="entry name" value="ABC_transpt-TYRBP-like"/>
</dbReference>
<feature type="signal peptide" evidence="1">
    <location>
        <begin position="1"/>
        <end position="23"/>
    </location>
</feature>
<accession>A0A538SVI4</accession>
<proteinExistence type="predicted"/>
<comment type="caution">
    <text evidence="2">The sequence shown here is derived from an EMBL/GenBank/DDBJ whole genome shotgun (WGS) entry which is preliminary data.</text>
</comment>
<evidence type="ECO:0000313" key="3">
    <source>
        <dbReference type="Proteomes" id="UP000319829"/>
    </source>
</evidence>
<dbReference type="EMBL" id="VBOU01000030">
    <property type="protein sequence ID" value="TMQ55371.1"/>
    <property type="molecule type" value="Genomic_DNA"/>
</dbReference>
<evidence type="ECO:0000256" key="1">
    <source>
        <dbReference type="SAM" id="SignalP"/>
    </source>
</evidence>
<dbReference type="Gene3D" id="3.40.50.2300">
    <property type="match status" value="2"/>
</dbReference>
<dbReference type="Proteomes" id="UP000319829">
    <property type="component" value="Unassembled WGS sequence"/>
</dbReference>
<keyword evidence="1" id="KW-0732">Signal</keyword>
<dbReference type="AlphaFoldDB" id="A0A538SVI4"/>
<organism evidence="2 3">
    <name type="scientific">Eiseniibacteriota bacterium</name>
    <dbReference type="NCBI Taxonomy" id="2212470"/>
    <lineage>
        <taxon>Bacteria</taxon>
        <taxon>Candidatus Eiseniibacteriota</taxon>
    </lineage>
</organism>
<protein>
    <submittedName>
        <fullName evidence="2">ABC transporter substrate-binding protein</fullName>
    </submittedName>
</protein>
<dbReference type="CDD" id="cd06325">
    <property type="entry name" value="PBP1_ABC_unchar_transporter"/>
    <property type="match status" value="1"/>
</dbReference>
<evidence type="ECO:0000313" key="2">
    <source>
        <dbReference type="EMBL" id="TMQ55371.1"/>
    </source>
</evidence>
<feature type="chain" id="PRO_5021750897" evidence="1">
    <location>
        <begin position="24"/>
        <end position="323"/>
    </location>
</feature>
<dbReference type="Pfam" id="PF04392">
    <property type="entry name" value="ABC_sub_bind"/>
    <property type="match status" value="1"/>
</dbReference>
<reference evidence="2 3" key="1">
    <citation type="journal article" date="2019" name="Nat. Microbiol.">
        <title>Mediterranean grassland soil C-N compound turnover is dependent on rainfall and depth, and is mediated by genomically divergent microorganisms.</title>
        <authorList>
            <person name="Diamond S."/>
            <person name="Andeer P.F."/>
            <person name="Li Z."/>
            <person name="Crits-Christoph A."/>
            <person name="Burstein D."/>
            <person name="Anantharaman K."/>
            <person name="Lane K.R."/>
            <person name="Thomas B.C."/>
            <person name="Pan C."/>
            <person name="Northen T.R."/>
            <person name="Banfield J.F."/>
        </authorList>
    </citation>
    <scope>NUCLEOTIDE SEQUENCE [LARGE SCALE GENOMIC DNA]</scope>
    <source>
        <strain evidence="2">WS_4</strain>
    </source>
</reference>
<dbReference type="PANTHER" id="PTHR35271">
    <property type="entry name" value="ABC TRANSPORTER, SUBSTRATE-BINDING LIPOPROTEIN-RELATED"/>
    <property type="match status" value="1"/>
</dbReference>